<name>A0ABR1T7J9_9PEZI</name>
<proteinExistence type="predicted"/>
<dbReference type="Proteomes" id="UP001480595">
    <property type="component" value="Unassembled WGS sequence"/>
</dbReference>
<reference evidence="2 3" key="1">
    <citation type="submission" date="2023-01" db="EMBL/GenBank/DDBJ databases">
        <title>Analysis of 21 Apiospora genomes using comparative genomics revels a genus with tremendous synthesis potential of carbohydrate active enzymes and secondary metabolites.</title>
        <authorList>
            <person name="Sorensen T."/>
        </authorList>
    </citation>
    <scope>NUCLEOTIDE SEQUENCE [LARGE SCALE GENOMIC DNA]</scope>
    <source>
        <strain evidence="2 3">CBS 135458</strain>
    </source>
</reference>
<dbReference type="EMBL" id="JAQQWL010000013">
    <property type="protein sequence ID" value="KAK8042572.1"/>
    <property type="molecule type" value="Genomic_DNA"/>
</dbReference>
<comment type="caution">
    <text evidence="2">The sequence shown here is derived from an EMBL/GenBank/DDBJ whole genome shotgun (WGS) entry which is preliminary data.</text>
</comment>
<gene>
    <name evidence="2" type="ORF">PG994_013055</name>
</gene>
<evidence type="ECO:0000313" key="2">
    <source>
        <dbReference type="EMBL" id="KAK8042572.1"/>
    </source>
</evidence>
<protein>
    <submittedName>
        <fullName evidence="2">Uncharacterized protein</fullName>
    </submittedName>
</protein>
<sequence length="107" mass="12120">MASDLSRNGYIVLGPDSTIIVGHTALASFFKAQREAKHSMKNESKSWRKTRKGSKILTVNTGWRTTQQPPVLLDLPEARPQQQLPPPPQQKQLCSSMREEEEAWNPH</sequence>
<organism evidence="2 3">
    <name type="scientific">Apiospora phragmitis</name>
    <dbReference type="NCBI Taxonomy" id="2905665"/>
    <lineage>
        <taxon>Eukaryota</taxon>
        <taxon>Fungi</taxon>
        <taxon>Dikarya</taxon>
        <taxon>Ascomycota</taxon>
        <taxon>Pezizomycotina</taxon>
        <taxon>Sordariomycetes</taxon>
        <taxon>Xylariomycetidae</taxon>
        <taxon>Amphisphaeriales</taxon>
        <taxon>Apiosporaceae</taxon>
        <taxon>Apiospora</taxon>
    </lineage>
</organism>
<evidence type="ECO:0000256" key="1">
    <source>
        <dbReference type="SAM" id="MobiDB-lite"/>
    </source>
</evidence>
<accession>A0ABR1T7J9</accession>
<keyword evidence="3" id="KW-1185">Reference proteome</keyword>
<dbReference type="RefSeq" id="XP_066709425.1">
    <property type="nucleotide sequence ID" value="XM_066864464.1"/>
</dbReference>
<dbReference type="GeneID" id="92097527"/>
<evidence type="ECO:0000313" key="3">
    <source>
        <dbReference type="Proteomes" id="UP001480595"/>
    </source>
</evidence>
<feature type="region of interest" description="Disordered" evidence="1">
    <location>
        <begin position="74"/>
        <end position="107"/>
    </location>
</feature>